<dbReference type="InterPro" id="IPR029063">
    <property type="entry name" value="SAM-dependent_MTases_sf"/>
</dbReference>
<accession>A0A2D3V7M4</accession>
<dbReference type="Proteomes" id="UP000225277">
    <property type="component" value="Unassembled WGS sequence"/>
</dbReference>
<keyword evidence="2" id="KW-0489">Methyltransferase</keyword>
<dbReference type="GO" id="GO:0008168">
    <property type="term" value="F:methyltransferase activity"/>
    <property type="evidence" value="ECO:0007669"/>
    <property type="project" value="UniProtKB-KW"/>
</dbReference>
<dbReference type="InterPro" id="IPR051419">
    <property type="entry name" value="Lys/N-term_MeTrsfase_sf"/>
</dbReference>
<dbReference type="Gene3D" id="3.40.50.150">
    <property type="entry name" value="Vaccinia Virus protein VP39"/>
    <property type="match status" value="1"/>
</dbReference>
<dbReference type="SUPFAM" id="SSF53335">
    <property type="entry name" value="S-adenosyl-L-methionine-dependent methyltransferases"/>
    <property type="match status" value="1"/>
</dbReference>
<keyword evidence="4" id="KW-0812">Transmembrane</keyword>
<dbReference type="PANTHER" id="PTHR12176">
    <property type="entry name" value="SAM-DEPENDENT METHYLTRANSFERASE SUPERFAMILY PROTEIN"/>
    <property type="match status" value="1"/>
</dbReference>
<keyword evidence="6" id="KW-1185">Reference proteome</keyword>
<keyword evidence="3" id="KW-0808">Transferase</keyword>
<protein>
    <submittedName>
        <fullName evidence="5">Related to spermine/spermidine synthase family protein</fullName>
    </submittedName>
</protein>
<evidence type="ECO:0000256" key="1">
    <source>
        <dbReference type="ARBA" id="ARBA00008361"/>
    </source>
</evidence>
<feature type="transmembrane region" description="Helical" evidence="4">
    <location>
        <begin position="90"/>
        <end position="109"/>
    </location>
</feature>
<organism evidence="5 6">
    <name type="scientific">Ramularia collo-cygni</name>
    <dbReference type="NCBI Taxonomy" id="112498"/>
    <lineage>
        <taxon>Eukaryota</taxon>
        <taxon>Fungi</taxon>
        <taxon>Dikarya</taxon>
        <taxon>Ascomycota</taxon>
        <taxon>Pezizomycotina</taxon>
        <taxon>Dothideomycetes</taxon>
        <taxon>Dothideomycetidae</taxon>
        <taxon>Mycosphaerellales</taxon>
        <taxon>Mycosphaerellaceae</taxon>
        <taxon>Ramularia</taxon>
    </lineage>
</organism>
<evidence type="ECO:0000313" key="5">
    <source>
        <dbReference type="EMBL" id="CZT20757.1"/>
    </source>
</evidence>
<feature type="transmembrane region" description="Helical" evidence="4">
    <location>
        <begin position="121"/>
        <end position="140"/>
    </location>
</feature>
<sequence>MAIAQKQKKKTMARSSSQASTAARRIGLSAAILTLAAATSSISQLTMAPVFGSMPSSANHIPMTSVSVLLGILLQATLKSRLPPHLANILSVWAFWIPVMQTLVLHYSADLDITAGPSLNGFISCYSVQILAAYAVAEVLGGRPNGSSVSSIVRYSIASVLILIAFTILQTNLSSPVAGVLSRMPMLTPVHLQIGVAASYAILLPSRYWLALPALAHTAYWNPHFRSSLGEDLLRSHNWTLVDRKWSNTGYISVLDNSDLQYRLLRADHSLLGGEWLLTTNRKEKEGWLVPESVYAVFSILESVRLLRLTPEVPETQAQALVIGLGIGTAPKALISHGINTTIVELDPVVHSFATQYFGLPTNHTAVLQDAVSWVSSASSTGGIHYDYIIHDVFTGGAEPLSLFTASFLKNLRSLLTPNGAVALNYAGDLSLPLTKLVINTINIVFKGQCKIFRDSPLEAKNQLNSDQEEDFLNMVIFCRNTPGPISFRRPVKADFLGSKSREHYMLPKAELEIQFPRQDSRVLDDGDEEGWSGQQAESAKRHWRIMRKVLPDVVWELW</sequence>
<name>A0A2D3V7M4_9PEZI</name>
<dbReference type="AlphaFoldDB" id="A0A2D3V7M4"/>
<keyword evidence="4" id="KW-1133">Transmembrane helix</keyword>
<proteinExistence type="inferred from homology"/>
<reference evidence="5 6" key="1">
    <citation type="submission" date="2016-03" db="EMBL/GenBank/DDBJ databases">
        <authorList>
            <person name="Ploux O."/>
        </authorList>
    </citation>
    <scope>NUCLEOTIDE SEQUENCE [LARGE SCALE GENOMIC DNA]</scope>
    <source>
        <strain evidence="5 6">URUG2</strain>
    </source>
</reference>
<dbReference type="Pfam" id="PF01564">
    <property type="entry name" value="Spermine_synth"/>
    <property type="match status" value="1"/>
</dbReference>
<dbReference type="EMBL" id="FJUY01000009">
    <property type="protein sequence ID" value="CZT20757.1"/>
    <property type="molecule type" value="Genomic_DNA"/>
</dbReference>
<gene>
    <name evidence="5" type="ORF">RCC_06615</name>
</gene>
<evidence type="ECO:0000256" key="4">
    <source>
        <dbReference type="SAM" id="Phobius"/>
    </source>
</evidence>
<feature type="transmembrane region" description="Helical" evidence="4">
    <location>
        <begin position="59"/>
        <end position="78"/>
    </location>
</feature>
<comment type="similarity">
    <text evidence="1">Belongs to the methyltransferase superfamily.</text>
</comment>
<dbReference type="OrthoDB" id="2016285at2759"/>
<dbReference type="GeneID" id="35601748"/>
<keyword evidence="4" id="KW-0472">Membrane</keyword>
<dbReference type="RefSeq" id="XP_023627646.1">
    <property type="nucleotide sequence ID" value="XM_023771878.1"/>
</dbReference>
<dbReference type="NCBIfam" id="NF037959">
    <property type="entry name" value="MFS_SpdSyn"/>
    <property type="match status" value="1"/>
</dbReference>
<feature type="transmembrane region" description="Helical" evidence="4">
    <location>
        <begin position="152"/>
        <end position="170"/>
    </location>
</feature>
<dbReference type="PANTHER" id="PTHR12176:SF59">
    <property type="entry name" value="METHYLTRANSFERASE DOMAIN-CONTAINING PROTEIN-RELATED"/>
    <property type="match status" value="1"/>
</dbReference>
<evidence type="ECO:0000313" key="6">
    <source>
        <dbReference type="Proteomes" id="UP000225277"/>
    </source>
</evidence>
<dbReference type="GO" id="GO:0032259">
    <property type="term" value="P:methylation"/>
    <property type="evidence" value="ECO:0007669"/>
    <property type="project" value="UniProtKB-KW"/>
</dbReference>
<evidence type="ECO:0000256" key="2">
    <source>
        <dbReference type="ARBA" id="ARBA00022603"/>
    </source>
</evidence>
<evidence type="ECO:0000256" key="3">
    <source>
        <dbReference type="ARBA" id="ARBA00022679"/>
    </source>
</evidence>